<keyword evidence="4 9" id="KW-0132">Cell division</keyword>
<comment type="similarity">
    <text evidence="9">Belongs to the FtsQ/DivIB family. FtsQ subfamily.</text>
</comment>
<evidence type="ECO:0000313" key="12">
    <source>
        <dbReference type="Proteomes" id="UP000245020"/>
    </source>
</evidence>
<protein>
    <recommendedName>
        <fullName evidence="9">Cell division protein FtsQ</fullName>
    </recommendedName>
</protein>
<reference evidence="12" key="1">
    <citation type="submission" date="2018-05" db="EMBL/GenBank/DDBJ databases">
        <title>Ignatzschineria dubaiensis sp. nov., isolated from necrotic foot tissues of dromedaries (Camelus dromedarius) and associated maggots in Dubai, United Arab Emirates.</title>
        <authorList>
            <person name="Tsang C.C."/>
            <person name="Tang J.Y.M."/>
            <person name="Fong J.Y.H."/>
            <person name="Kinne J."/>
            <person name="Lee H.H."/>
            <person name="Joseph M."/>
            <person name="Jose S."/>
            <person name="Schuster R.K."/>
            <person name="Tang Y."/>
            <person name="Sivakumar S."/>
            <person name="Chen J.H.K."/>
            <person name="Teng J.L.L."/>
            <person name="Lau S.K.P."/>
            <person name="Wernery U."/>
            <person name="Woo P.C.Y."/>
        </authorList>
    </citation>
    <scope>NUCLEOTIDE SEQUENCE [LARGE SCALE GENOMIC DNA]</scope>
    <source>
        <strain evidence="12">KCTC 22644</strain>
    </source>
</reference>
<comment type="caution">
    <text evidence="11">The sequence shown here is derived from an EMBL/GenBank/DDBJ whole genome shotgun (WGS) entry which is preliminary data.</text>
</comment>
<dbReference type="EMBL" id="QEWQ01000005">
    <property type="protein sequence ID" value="PWD80595.1"/>
    <property type="molecule type" value="Genomic_DNA"/>
</dbReference>
<name>A0A2U2AD54_9GAMM</name>
<evidence type="ECO:0000256" key="5">
    <source>
        <dbReference type="ARBA" id="ARBA00022692"/>
    </source>
</evidence>
<comment type="subunit">
    <text evidence="9">Part of a complex composed of FtsB, FtsL and FtsQ.</text>
</comment>
<organism evidence="11 12">
    <name type="scientific">Ignatzschineria ureiclastica</name>
    <dbReference type="NCBI Taxonomy" id="472582"/>
    <lineage>
        <taxon>Bacteria</taxon>
        <taxon>Pseudomonadati</taxon>
        <taxon>Pseudomonadota</taxon>
        <taxon>Gammaproteobacteria</taxon>
        <taxon>Cardiobacteriales</taxon>
        <taxon>Ignatzschineriaceae</taxon>
        <taxon>Ignatzschineria</taxon>
    </lineage>
</organism>
<keyword evidence="12" id="KW-1185">Reference proteome</keyword>
<dbReference type="GO" id="GO:0005886">
    <property type="term" value="C:plasma membrane"/>
    <property type="evidence" value="ECO:0007669"/>
    <property type="project" value="UniProtKB-SubCell"/>
</dbReference>
<dbReference type="PANTHER" id="PTHR35851">
    <property type="entry name" value="CELL DIVISION PROTEIN FTSQ"/>
    <property type="match status" value="1"/>
</dbReference>
<proteinExistence type="inferred from homology"/>
<dbReference type="Pfam" id="PF08478">
    <property type="entry name" value="POTRA_1"/>
    <property type="match status" value="1"/>
</dbReference>
<evidence type="ECO:0000256" key="7">
    <source>
        <dbReference type="ARBA" id="ARBA00023136"/>
    </source>
</evidence>
<dbReference type="GO" id="GO:0043093">
    <property type="term" value="P:FtsZ-dependent cytokinesis"/>
    <property type="evidence" value="ECO:0007669"/>
    <property type="project" value="UniProtKB-UniRule"/>
</dbReference>
<keyword evidence="2 9" id="KW-1003">Cell membrane</keyword>
<dbReference type="AlphaFoldDB" id="A0A2U2AD54"/>
<dbReference type="InterPro" id="IPR005548">
    <property type="entry name" value="Cell_div_FtsQ/DivIB_C"/>
</dbReference>
<feature type="transmembrane region" description="Helical" evidence="9">
    <location>
        <begin position="88"/>
        <end position="113"/>
    </location>
</feature>
<dbReference type="Gene3D" id="3.10.20.310">
    <property type="entry name" value="membrane protein fhac"/>
    <property type="match status" value="1"/>
</dbReference>
<keyword evidence="3 9" id="KW-0997">Cell inner membrane</keyword>
<dbReference type="GO" id="GO:0090529">
    <property type="term" value="P:cell septum assembly"/>
    <property type="evidence" value="ECO:0007669"/>
    <property type="project" value="InterPro"/>
</dbReference>
<keyword evidence="6 9" id="KW-1133">Transmembrane helix</keyword>
<evidence type="ECO:0000256" key="3">
    <source>
        <dbReference type="ARBA" id="ARBA00022519"/>
    </source>
</evidence>
<sequence length="317" mass="37110">MADLRRDACGVADVVEKLGKLILIKIGSRIENIVSFSYYKYGHIDGLLFTLKQLLLYSSNQRIKGKSRRYQQGVVPRKEFSWKRFWELFFRIVRGFILVALLILIVAGPYYGWQYLKRSTVFFTIDKVMVYGDIHYLPHDRVNELVKDAVGKNLVGLDIKEYQDQILSEPWVKSVDLKRQWFHELDVYLTEQQPVAIWNNTEMLNSEGEIFSPKDIPAYDWVYLTGADEDSKEILQFYHKVAPQLAANGFKVKEIILDDQDSWSILLDGDLLLIMGSEELDERLARFLRQLPDQNVLDAISHIDFRYRNGFSVKWKK</sequence>
<keyword evidence="5 9" id="KW-0812">Transmembrane</keyword>
<comment type="function">
    <text evidence="9">Essential cell division protein. May link together the upstream cell division proteins, which are predominantly cytoplasmic, with the downstream cell division proteins, which are predominantly periplasmic. May control correct divisome assembly.</text>
</comment>
<dbReference type="InterPro" id="IPR026579">
    <property type="entry name" value="FtsQ"/>
</dbReference>
<feature type="domain" description="POTRA" evidence="10">
    <location>
        <begin position="123"/>
        <end position="192"/>
    </location>
</feature>
<keyword evidence="8 9" id="KW-0131">Cell cycle</keyword>
<accession>A0A2U2AD54</accession>
<evidence type="ECO:0000256" key="2">
    <source>
        <dbReference type="ARBA" id="ARBA00022475"/>
    </source>
</evidence>
<dbReference type="Proteomes" id="UP000245020">
    <property type="component" value="Unassembled WGS sequence"/>
</dbReference>
<evidence type="ECO:0000259" key="10">
    <source>
        <dbReference type="PROSITE" id="PS51779"/>
    </source>
</evidence>
<keyword evidence="7 9" id="KW-0472">Membrane</keyword>
<gene>
    <name evidence="9" type="primary">ftsQ</name>
    <name evidence="11" type="ORF">DC083_08240</name>
</gene>
<comment type="subcellular location">
    <subcellularLocation>
        <location evidence="9">Cell inner membrane</location>
        <topology evidence="9">Single-pass type II membrane protein</topology>
    </subcellularLocation>
    <subcellularLocation>
        <location evidence="1">Membrane</location>
    </subcellularLocation>
    <text evidence="9">Localizes to the division septum.</text>
</comment>
<evidence type="ECO:0000256" key="4">
    <source>
        <dbReference type="ARBA" id="ARBA00022618"/>
    </source>
</evidence>
<dbReference type="Gene3D" id="3.40.50.11690">
    <property type="entry name" value="Cell division protein FtsQ/DivIB"/>
    <property type="match status" value="1"/>
</dbReference>
<dbReference type="InterPro" id="IPR045335">
    <property type="entry name" value="FtsQ_C_sf"/>
</dbReference>
<evidence type="ECO:0000256" key="8">
    <source>
        <dbReference type="ARBA" id="ARBA00023306"/>
    </source>
</evidence>
<dbReference type="OrthoDB" id="9790370at2"/>
<dbReference type="PANTHER" id="PTHR35851:SF1">
    <property type="entry name" value="CELL DIVISION PROTEIN FTSQ"/>
    <property type="match status" value="1"/>
</dbReference>
<evidence type="ECO:0000313" key="11">
    <source>
        <dbReference type="EMBL" id="PWD80595.1"/>
    </source>
</evidence>
<dbReference type="Pfam" id="PF03799">
    <property type="entry name" value="FtsQ_DivIB_C"/>
    <property type="match status" value="1"/>
</dbReference>
<dbReference type="GO" id="GO:0032153">
    <property type="term" value="C:cell division site"/>
    <property type="evidence" value="ECO:0007669"/>
    <property type="project" value="UniProtKB-UniRule"/>
</dbReference>
<evidence type="ECO:0000256" key="1">
    <source>
        <dbReference type="ARBA" id="ARBA00004370"/>
    </source>
</evidence>
<dbReference type="HAMAP" id="MF_00911">
    <property type="entry name" value="FtsQ_subfam"/>
    <property type="match status" value="1"/>
</dbReference>
<evidence type="ECO:0000256" key="6">
    <source>
        <dbReference type="ARBA" id="ARBA00022989"/>
    </source>
</evidence>
<dbReference type="RefSeq" id="WP_133243364.1">
    <property type="nucleotide sequence ID" value="NZ_BMYA01000006.1"/>
</dbReference>
<dbReference type="InterPro" id="IPR034746">
    <property type="entry name" value="POTRA"/>
</dbReference>
<evidence type="ECO:0000256" key="9">
    <source>
        <dbReference type="HAMAP-Rule" id="MF_00911"/>
    </source>
</evidence>
<dbReference type="InterPro" id="IPR013685">
    <property type="entry name" value="POTRA_FtsQ_type"/>
</dbReference>
<dbReference type="PROSITE" id="PS51779">
    <property type="entry name" value="POTRA"/>
    <property type="match status" value="1"/>
</dbReference>